<dbReference type="EMBL" id="CP013011">
    <property type="protein sequence ID" value="ALL01218.1"/>
    <property type="molecule type" value="Genomic_DNA"/>
</dbReference>
<feature type="coiled-coil region" evidence="1">
    <location>
        <begin position="292"/>
        <end position="340"/>
    </location>
</feature>
<keyword evidence="1" id="KW-0175">Coiled coil</keyword>
<feature type="coiled-coil region" evidence="1">
    <location>
        <begin position="401"/>
        <end position="435"/>
    </location>
</feature>
<evidence type="ECO:0000313" key="6">
    <source>
        <dbReference type="Proteomes" id="UP000196694"/>
    </source>
</evidence>
<dbReference type="GO" id="GO:0043023">
    <property type="term" value="F:ribosomal large subunit binding"/>
    <property type="evidence" value="ECO:0007669"/>
    <property type="project" value="TreeGrafter"/>
</dbReference>
<dbReference type="KEGG" id="pdl:Pyrde_1170"/>
<gene>
    <name evidence="4" type="ORF">Pdsh_02700</name>
    <name evidence="3" type="ORF">Pyrde_1170</name>
</gene>
<proteinExistence type="predicted"/>
<evidence type="ECO:0000313" key="5">
    <source>
        <dbReference type="Proteomes" id="UP000058613"/>
    </source>
</evidence>
<dbReference type="InterPro" id="IPR051608">
    <property type="entry name" value="RQC_Subunit_NEMF"/>
</dbReference>
<dbReference type="PANTHER" id="PTHR15239">
    <property type="entry name" value="NUCLEAR EXPORT MEDIATOR FACTOR NEMF"/>
    <property type="match status" value="1"/>
</dbReference>
<dbReference type="Proteomes" id="UP000058613">
    <property type="component" value="Chromosome"/>
</dbReference>
<dbReference type="RefSeq" id="WP_055409041.1">
    <property type="nucleotide sequence ID" value="NZ_CP013011.1"/>
</dbReference>
<sequence>MIKRKRSMTSFDIAAVVQELKQLQGLKLNNIYYVGGVILLRFKGLGRDVRVAIVPGERIHLTSFDISDKGMPPPFIMGFRKYIRGASLVEIQQRGFDRIVEMAFESSGHKYKFIAEILPRGVAVLVDEDGRILQLDEQRVMKDRVVKRGANYVPPPGSSLHPLELSVEHVAGVVEGEGEAARTLSRALGYPGEVVEEALARLRVNPSDSVTALRGREEELVETLRAIYKESLEPGAYILYDEGGSPVTVVPFEPRGLIERYDLKVVAKQSLSEALDQYFVEELRRLEADTATREIEAERRKLLASLEKAKRNLRELEEKLQAIEKRAQLLAERMAEVYEALECARRLRETAGWEHIPGTCPRVVDVQPARGVIVLQLGDELVDVDIRSDPSRVVVDLYRRAGEIRAKIERGRRAVEEVEQKLAELEKKAVMRAKRARAVVRRREWYERYHWLITSSGLLAIGGRDASQNESVVKRYLTDKRIFMHADVHGAPAVVLFAEGQEPSEKDLQEAALLTAAYSKAWKAGVGSVDVYWVWGNQVSKSPPPGEYLARGAFMVYGKRNYIRNVELRLAVGVGAEDEAPVVIVGPVELVRRRSIVYAILVPGDEDPTKLAQRMKKLFANKAAEEYRPIIEALRHDEIRERLPGRSRIVYIGRGEAVEPPRPLRGLRGEEGSEA</sequence>
<reference evidence="4 6" key="2">
    <citation type="submission" date="2017-05" db="EMBL/GenBank/DDBJ databases">
        <title>The draft genome of the hyperthermophilic archaeon 'Pyrodictium delaneyi strain Hulk', an iron and nitrate reducer, reveals the capacity for sulfate reduction.</title>
        <authorList>
            <person name="Demey L.M."/>
            <person name="Miller C."/>
            <person name="Manzella M."/>
            <person name="Reguera G."/>
            <person name="Kashefi K."/>
        </authorList>
    </citation>
    <scope>NUCLEOTIDE SEQUENCE [LARGE SCALE GENOMIC DNA]</scope>
    <source>
        <strain evidence="4 6">Hulk</strain>
    </source>
</reference>
<evidence type="ECO:0000259" key="2">
    <source>
        <dbReference type="Pfam" id="PF05670"/>
    </source>
</evidence>
<dbReference type="OrthoDB" id="10943at2157"/>
<keyword evidence="6" id="KW-1185">Reference proteome</keyword>
<dbReference type="STRING" id="1273541.Pyrde_1170"/>
<protein>
    <recommendedName>
        <fullName evidence="2">NFACT RNA-binding domain-containing protein</fullName>
    </recommendedName>
</protein>
<dbReference type="PANTHER" id="PTHR15239:SF6">
    <property type="entry name" value="RIBOSOME QUALITY CONTROL COMPLEX SUBUNIT NEMF"/>
    <property type="match status" value="1"/>
</dbReference>
<dbReference type="Proteomes" id="UP000196694">
    <property type="component" value="Unassembled WGS sequence"/>
</dbReference>
<organism evidence="3 5">
    <name type="scientific">Pyrodictium delaneyi</name>
    <dbReference type="NCBI Taxonomy" id="1273541"/>
    <lineage>
        <taxon>Archaea</taxon>
        <taxon>Thermoproteota</taxon>
        <taxon>Thermoprotei</taxon>
        <taxon>Desulfurococcales</taxon>
        <taxon>Pyrodictiaceae</taxon>
        <taxon>Pyrodictium</taxon>
    </lineage>
</organism>
<dbReference type="EMBL" id="NCQP01000001">
    <property type="protein sequence ID" value="OWJ55704.1"/>
    <property type="molecule type" value="Genomic_DNA"/>
</dbReference>
<accession>A0A0P0N3F3</accession>
<evidence type="ECO:0000313" key="4">
    <source>
        <dbReference type="EMBL" id="OWJ55704.1"/>
    </source>
</evidence>
<name>A0A0P0N3F3_9CREN</name>
<reference evidence="3 5" key="1">
    <citation type="submission" date="2015-10" db="EMBL/GenBank/DDBJ databases">
        <title>Complete genome sequence of hyperthermophilic archaeon Pyrodictium delaneyi Su06.</title>
        <authorList>
            <person name="Jung J.-H."/>
            <person name="Lin J."/>
            <person name="Holden J.F."/>
            <person name="Park C.-S."/>
        </authorList>
    </citation>
    <scope>NUCLEOTIDE SEQUENCE [LARGE SCALE GENOMIC DNA]</scope>
    <source>
        <strain evidence="3 5">Su06</strain>
    </source>
</reference>
<dbReference type="Pfam" id="PF05833">
    <property type="entry name" value="NFACT_N"/>
    <property type="match status" value="1"/>
</dbReference>
<dbReference type="AlphaFoldDB" id="A0A0P0N3F3"/>
<evidence type="ECO:0000313" key="3">
    <source>
        <dbReference type="EMBL" id="ALL01218.1"/>
    </source>
</evidence>
<dbReference type="GeneID" id="26099507"/>
<dbReference type="GO" id="GO:0072344">
    <property type="term" value="P:rescue of stalled ribosome"/>
    <property type="evidence" value="ECO:0007669"/>
    <property type="project" value="TreeGrafter"/>
</dbReference>
<dbReference type="Gene3D" id="2.30.310.10">
    <property type="entry name" value="ibrinogen binding protein from staphylococcus aureus domain"/>
    <property type="match status" value="1"/>
</dbReference>
<feature type="domain" description="NFACT RNA-binding" evidence="2">
    <location>
        <begin position="449"/>
        <end position="558"/>
    </location>
</feature>
<dbReference type="PATRIC" id="fig|1273541.4.peg.1255"/>
<dbReference type="Pfam" id="PF05670">
    <property type="entry name" value="NFACT-R_1"/>
    <property type="match status" value="1"/>
</dbReference>
<dbReference type="InterPro" id="IPR008532">
    <property type="entry name" value="NFACT_RNA-bd"/>
</dbReference>
<dbReference type="GO" id="GO:1990112">
    <property type="term" value="C:RQC complex"/>
    <property type="evidence" value="ECO:0007669"/>
    <property type="project" value="TreeGrafter"/>
</dbReference>
<dbReference type="GO" id="GO:0000049">
    <property type="term" value="F:tRNA binding"/>
    <property type="evidence" value="ECO:0007669"/>
    <property type="project" value="TreeGrafter"/>
</dbReference>
<dbReference type="NCBIfam" id="NF041120">
    <property type="entry name" value="RqcH_arch"/>
    <property type="match status" value="1"/>
</dbReference>
<evidence type="ECO:0000256" key="1">
    <source>
        <dbReference type="SAM" id="Coils"/>
    </source>
</evidence>